<evidence type="ECO:0000313" key="7">
    <source>
        <dbReference type="Proteomes" id="UP000000559"/>
    </source>
</evidence>
<dbReference type="SUPFAM" id="SSF50978">
    <property type="entry name" value="WD40 repeat-like"/>
    <property type="match status" value="1"/>
</dbReference>
<evidence type="ECO:0000313" key="6">
    <source>
        <dbReference type="EMBL" id="AOW27025.1"/>
    </source>
</evidence>
<organism evidence="6 7">
    <name type="scientific">Candida albicans (strain SC5314 / ATCC MYA-2876)</name>
    <name type="common">Yeast</name>
    <dbReference type="NCBI Taxonomy" id="237561"/>
    <lineage>
        <taxon>Eukaryota</taxon>
        <taxon>Fungi</taxon>
        <taxon>Dikarya</taxon>
        <taxon>Ascomycota</taxon>
        <taxon>Saccharomycotina</taxon>
        <taxon>Pichiomycetes</taxon>
        <taxon>Debaryomycetaceae</taxon>
        <taxon>Candida/Lodderomyces clade</taxon>
        <taxon>Candida</taxon>
    </lineage>
</organism>
<dbReference type="InterPro" id="IPR015943">
    <property type="entry name" value="WD40/YVTN_repeat-like_dom_sf"/>
</dbReference>
<protein>
    <submittedName>
        <fullName evidence="6">Uncharacterized protein</fullName>
    </submittedName>
</protein>
<feature type="region of interest" description="Disordered" evidence="4">
    <location>
        <begin position="750"/>
        <end position="770"/>
    </location>
</feature>
<keyword evidence="2" id="KW-0677">Repeat</keyword>
<dbReference type="PANTHER" id="PTHR14221">
    <property type="entry name" value="WD REPEAT DOMAIN 44"/>
    <property type="match status" value="1"/>
</dbReference>
<dbReference type="InParanoid" id="A0A1D8PFX9"/>
<dbReference type="Proteomes" id="UP000000559">
    <property type="component" value="Chromosome 1"/>
</dbReference>
<dbReference type="AlphaFoldDB" id="A0A1D8PFX9"/>
<dbReference type="STRING" id="237561.A0A1D8PFX9"/>
<feature type="repeat" description="WD" evidence="3">
    <location>
        <begin position="297"/>
        <end position="337"/>
    </location>
</feature>
<dbReference type="RefSeq" id="XP_715035.1">
    <property type="nucleotide sequence ID" value="XM_709942.1"/>
</dbReference>
<evidence type="ECO:0000256" key="2">
    <source>
        <dbReference type="ARBA" id="ARBA00022737"/>
    </source>
</evidence>
<dbReference type="FunCoup" id="A0A1D8PFX9">
    <property type="interactions" value="65"/>
</dbReference>
<feature type="repeat" description="WD" evidence="3">
    <location>
        <begin position="227"/>
        <end position="261"/>
    </location>
</feature>
<dbReference type="InterPro" id="IPR036322">
    <property type="entry name" value="WD40_repeat_dom_sf"/>
</dbReference>
<evidence type="ECO:0000256" key="3">
    <source>
        <dbReference type="PROSITE-ProRule" id="PRU00221"/>
    </source>
</evidence>
<feature type="region of interest" description="Disordered" evidence="4">
    <location>
        <begin position="821"/>
        <end position="892"/>
    </location>
</feature>
<dbReference type="PROSITE" id="PS50294">
    <property type="entry name" value="WD_REPEATS_REGION"/>
    <property type="match status" value="2"/>
</dbReference>
<dbReference type="SMART" id="SM00320">
    <property type="entry name" value="WD40"/>
    <property type="match status" value="5"/>
</dbReference>
<feature type="region of interest" description="Disordered" evidence="4">
    <location>
        <begin position="197"/>
        <end position="219"/>
    </location>
</feature>
<dbReference type="PRINTS" id="PR00320">
    <property type="entry name" value="GPROTEINBRPT"/>
</dbReference>
<dbReference type="InterPro" id="IPR020472">
    <property type="entry name" value="WD40_PAC1"/>
</dbReference>
<dbReference type="VEuPathDB" id="FungiDB:C1_14250C_A"/>
<sequence length="892" mass="100440">MASSETLHTSNTSDSHITQKKTGFFNKLIKKSKDSKGSSKTLTQSELKSISSASRRSSIKNGKRDSIYSKQFVDDDNSSLYNDDMDDSTSIIDDETDDSMFETVDNSDSPASFEKIVTGNNSTFDNHTLSEKVMFPASTEGLDMDIPIDQEPPYVGLTYESFLSPKYVKTTRRNKQSPRVVNNLFLAQELNVNETAVNSGDAEAETEDEHDGLSHDEDFGGDTRREIFVMEFSKDGKYLAAAGRDSVIRIWKVISSPLARMEFNQLEKENGQPLRSNKRDSVFDTAPVFHRQPVREFRGHSSSVLSLAWSKNNFLITGSMDKTVKLWHVDRDRCLQTFEHEDFVTSVKFHPSDDRFFLSGSLDNGVRLWSVLENSVSYSKNLGDEVLITALEFSPDGLHCFVGGFNGSLFILETKGLFEVFRVEIKERSIVHPFVNKNGNKITGIKVFDNNLYQGSGVPGQLDKWTVLVTTNDSKVRIITTTQKRLITRFRGLTNNSSSIVAHSSDDQKYIISGSEDHYCYIWENNNSIINNKLKQSLKEFMIDGKQHISDFHHKHEKYSKFVSLNKFLNKFLEEDKDRKYDFVANENNSYTCFHAHHSRCNVAIFAPESTKKHLLLSDDLIYDLKRRGESCRISPSSCFTCNSKNHKLEDTVQSGDIIVTTDQFGLIRVFRQDCAYAYRRMFIDFYRKGQIKNCNDIQSITQSEKTLPIRRALTRRDRSTSRIRAPSLSPVRQSENSKSIRNILASKINSSVPSTPSSETSFSSTIGSSSIDTRHYPGVAVLPKNPMLSISAAARNPSFMQPGVSVPIDHDNVVEADRTGSDTTLGAESGTQTPQPTLNQDDMQSSRTSTVPQIVFSKESESPDATNNNHHSQLEGVKINSQSQSRGRTKS</sequence>
<dbReference type="GO" id="GO:0071466">
    <property type="term" value="P:cellular response to xenobiotic stimulus"/>
    <property type="evidence" value="ECO:0000315"/>
    <property type="project" value="CGD"/>
</dbReference>
<dbReference type="Gene3D" id="2.130.10.10">
    <property type="entry name" value="YVTN repeat-like/Quinoprotein amine dehydrogenase"/>
    <property type="match status" value="1"/>
</dbReference>
<dbReference type="FunFam" id="2.130.10.10:FF:000613">
    <property type="entry name" value="YKL121W-like protein"/>
    <property type="match status" value="1"/>
</dbReference>
<feature type="repeat" description="WD" evidence="3">
    <location>
        <begin position="337"/>
        <end position="379"/>
    </location>
</feature>
<dbReference type="KEGG" id="cal:CAALFM_C114250CA"/>
<proteinExistence type="predicted"/>
<dbReference type="SMR" id="A0A1D8PFX9"/>
<feature type="compositionally biased region" description="Polar residues" evidence="4">
    <location>
        <begin position="822"/>
        <end position="853"/>
    </location>
</feature>
<keyword evidence="1 3" id="KW-0853">WD repeat</keyword>
<reference evidence="6 7" key="3">
    <citation type="journal article" date="2013" name="Genome Biol.">
        <title>Assembly of a phased diploid Candida albicans genome facilitates allele-specific measurements and provides a simple model for repeat and indel structure.</title>
        <authorList>
            <person name="Muzzey D."/>
            <person name="Schwartz K."/>
            <person name="Weissman J.S."/>
            <person name="Sherlock G."/>
        </authorList>
    </citation>
    <scope>NUCLEOTIDE SEQUENCE [LARGE SCALE GENOMIC DNA]</scope>
    <source>
        <strain evidence="7">SC5314 / ATCC MYA-2876</strain>
    </source>
</reference>
<gene>
    <name evidence="6" type="ordered locus">CAALFM_C114250CA</name>
    <name evidence="5" type="ordered locus">orf19.7235</name>
</gene>
<accession>A0A1D8PFX9</accession>
<dbReference type="PANTHER" id="PTHR14221:SF0">
    <property type="entry name" value="WD REPEAT-CONTAINING PROTEIN 44"/>
    <property type="match status" value="1"/>
</dbReference>
<feature type="region of interest" description="Disordered" evidence="4">
    <location>
        <begin position="31"/>
        <end position="62"/>
    </location>
</feature>
<feature type="compositionally biased region" description="Polar residues" evidence="4">
    <location>
        <begin position="880"/>
        <end position="892"/>
    </location>
</feature>
<dbReference type="EMBL" id="CP017623">
    <property type="protein sequence ID" value="AOW27025.1"/>
    <property type="molecule type" value="Genomic_DNA"/>
</dbReference>
<dbReference type="PROSITE" id="PS50082">
    <property type="entry name" value="WD_REPEATS_2"/>
    <property type="match status" value="3"/>
</dbReference>
<reference evidence="6 7" key="2">
    <citation type="journal article" date="2007" name="Genome Biol.">
        <title>Assembly of the Candida albicans genome into sixteen supercontigs aligned on the eight chromosomes.</title>
        <authorList>
            <person name="van het Hoog M."/>
            <person name="Rast T.J."/>
            <person name="Martchenko M."/>
            <person name="Grindle S."/>
            <person name="Dignard D."/>
            <person name="Hogues H."/>
            <person name="Cuomo C."/>
            <person name="Berriman M."/>
            <person name="Scherer S."/>
            <person name="Magee B.B."/>
            <person name="Whiteway M."/>
            <person name="Chibana H."/>
            <person name="Nantel A."/>
            <person name="Magee P.T."/>
        </authorList>
    </citation>
    <scope>GENOME REANNOTATION</scope>
    <source>
        <strain evidence="7">SC5314 / ATCC MYA-2876</strain>
    </source>
</reference>
<dbReference type="OrthoDB" id="1932312at2759"/>
<keyword evidence="7" id="KW-1185">Reference proteome</keyword>
<dbReference type="OMA" id="FHPNDDR"/>
<dbReference type="CGD" id="CAL0000196890">
    <property type="gene designation" value="orf19.7235"/>
</dbReference>
<evidence type="ECO:0000313" key="5">
    <source>
        <dbReference type="CGD" id="CAL0000196890"/>
    </source>
</evidence>
<evidence type="ECO:0000256" key="4">
    <source>
        <dbReference type="SAM" id="MobiDB-lite"/>
    </source>
</evidence>
<feature type="region of interest" description="Disordered" evidence="4">
    <location>
        <begin position="718"/>
        <end position="738"/>
    </location>
</feature>
<evidence type="ECO:0000256" key="1">
    <source>
        <dbReference type="ARBA" id="ARBA00022574"/>
    </source>
</evidence>
<dbReference type="GeneID" id="3643307"/>
<name>A0A1D8PFX9_CANAL</name>
<reference evidence="6 7" key="1">
    <citation type="journal article" date="2004" name="Proc. Natl. Acad. Sci. U.S.A.">
        <title>The diploid genome sequence of Candida albicans.</title>
        <authorList>
            <person name="Jones T."/>
            <person name="Federspiel N.A."/>
            <person name="Chibana H."/>
            <person name="Dungan J."/>
            <person name="Kalman S."/>
            <person name="Magee B.B."/>
            <person name="Newport G."/>
            <person name="Thorstenson Y.R."/>
            <person name="Agabian N."/>
            <person name="Magee P.T."/>
            <person name="Davis R.W."/>
            <person name="Scherer S."/>
        </authorList>
    </citation>
    <scope>NUCLEOTIDE SEQUENCE [LARGE SCALE GENOMIC DNA]</scope>
    <source>
        <strain evidence="7">SC5314 / ATCC MYA-2876</strain>
    </source>
</reference>
<dbReference type="eggNOG" id="KOG0283">
    <property type="taxonomic scope" value="Eukaryota"/>
</dbReference>
<dbReference type="Pfam" id="PF00400">
    <property type="entry name" value="WD40"/>
    <property type="match status" value="4"/>
</dbReference>
<dbReference type="InterPro" id="IPR040324">
    <property type="entry name" value="WDR44/Dgr2"/>
</dbReference>
<dbReference type="InterPro" id="IPR001680">
    <property type="entry name" value="WD40_rpt"/>
</dbReference>